<evidence type="ECO:0000313" key="9">
    <source>
        <dbReference type="Proteomes" id="UP000799772"/>
    </source>
</evidence>
<name>A0A9P4IF70_9PEZI</name>
<dbReference type="GO" id="GO:0000981">
    <property type="term" value="F:DNA-binding transcription factor activity, RNA polymerase II-specific"/>
    <property type="evidence" value="ECO:0007669"/>
    <property type="project" value="InterPro"/>
</dbReference>
<gene>
    <name evidence="8" type="ORF">NA57DRAFT_38700</name>
</gene>
<comment type="caution">
    <text evidence="8">The sequence shown here is derived from an EMBL/GenBank/DDBJ whole genome shotgun (WGS) entry which is preliminary data.</text>
</comment>
<sequence>MYPSHELQTRPQSPFTPDPSPERPNKAGKMTVESVCEGLKISTDTYHFLMECYFANMTTYSLFKPHSIESKLPQMRSRAEAEALIAAMFSFSARFDGGHDFAGRTEDCPAPNYFAHIASSQLDRALNECGDMTPPLWVLQACILVTFYQLTRSVRSRSWRALGSCIRLAYDMQLHIVDANHDREAAAEGRIDLKKWSAQEERRRAWWAIWEMDVFASTIRRLPTAIDWAQNMTLLPVHDHYWFNDLFQNSTFLVHDINLRWKCLAKSGNNSPRAWFIVINSLMRNTQLIVYPPGSAMQSPYERRAESSQADLDIMANCLYCTVVSLPPELSYSGETLDFHTRGSPRDINPRQYHCDKYSLHLMTQLARFMFYHHKVSAQAPWVRPTGEEQANESNATTSEWSNYISAADEIVTAIRNSSKDHYKYVNPFLMNCVWFAAAAQCACKVFGPATFDKRVADSNLALLRLTVERFITFWGSADTLKSKLARMEQGLKSLMAKENGESAPKQEPSSATRHESSASQPSFTPQSTETLPVPYQTPGTDQSMPYTAVDPGDPDASQGLMSNPYDFTQPFLMPDVSGFLSGPTEYFPYGLEELLMYGSAPGQQLPAQAPT</sequence>
<keyword evidence="5" id="KW-0539">Nucleus</keyword>
<keyword evidence="9" id="KW-1185">Reference proteome</keyword>
<dbReference type="GO" id="GO:0008270">
    <property type="term" value="F:zinc ion binding"/>
    <property type="evidence" value="ECO:0007669"/>
    <property type="project" value="InterPro"/>
</dbReference>
<evidence type="ECO:0000256" key="4">
    <source>
        <dbReference type="ARBA" id="ARBA00023163"/>
    </source>
</evidence>
<dbReference type="EMBL" id="ML978125">
    <property type="protein sequence ID" value="KAF2099824.1"/>
    <property type="molecule type" value="Genomic_DNA"/>
</dbReference>
<dbReference type="PANTHER" id="PTHR47338">
    <property type="entry name" value="ZN(II)2CYS6 TRANSCRIPTION FACTOR (EUROFUNG)-RELATED"/>
    <property type="match status" value="1"/>
</dbReference>
<proteinExistence type="predicted"/>
<evidence type="ECO:0000256" key="5">
    <source>
        <dbReference type="ARBA" id="ARBA00023242"/>
    </source>
</evidence>
<dbReference type="InterPro" id="IPR007219">
    <property type="entry name" value="XnlR_reg_dom"/>
</dbReference>
<comment type="subcellular location">
    <subcellularLocation>
        <location evidence="1">Nucleus</location>
    </subcellularLocation>
</comment>
<dbReference type="OrthoDB" id="3862662at2759"/>
<evidence type="ECO:0000256" key="2">
    <source>
        <dbReference type="ARBA" id="ARBA00022723"/>
    </source>
</evidence>
<dbReference type="InterPro" id="IPR050815">
    <property type="entry name" value="TF_fung"/>
</dbReference>
<evidence type="ECO:0000256" key="6">
    <source>
        <dbReference type="SAM" id="MobiDB-lite"/>
    </source>
</evidence>
<feature type="compositionally biased region" description="Polar residues" evidence="6">
    <location>
        <begin position="508"/>
        <end position="531"/>
    </location>
</feature>
<evidence type="ECO:0000256" key="3">
    <source>
        <dbReference type="ARBA" id="ARBA00023015"/>
    </source>
</evidence>
<keyword evidence="4" id="KW-0804">Transcription</keyword>
<dbReference type="GO" id="GO:0006351">
    <property type="term" value="P:DNA-templated transcription"/>
    <property type="evidence" value="ECO:0007669"/>
    <property type="project" value="InterPro"/>
</dbReference>
<organism evidence="8 9">
    <name type="scientific">Rhizodiscina lignyota</name>
    <dbReference type="NCBI Taxonomy" id="1504668"/>
    <lineage>
        <taxon>Eukaryota</taxon>
        <taxon>Fungi</taxon>
        <taxon>Dikarya</taxon>
        <taxon>Ascomycota</taxon>
        <taxon>Pezizomycotina</taxon>
        <taxon>Dothideomycetes</taxon>
        <taxon>Pleosporomycetidae</taxon>
        <taxon>Aulographales</taxon>
        <taxon>Rhizodiscinaceae</taxon>
        <taxon>Rhizodiscina</taxon>
    </lineage>
</organism>
<keyword evidence="2" id="KW-0479">Metal-binding</keyword>
<evidence type="ECO:0000256" key="1">
    <source>
        <dbReference type="ARBA" id="ARBA00004123"/>
    </source>
</evidence>
<dbReference type="GO" id="GO:0005634">
    <property type="term" value="C:nucleus"/>
    <property type="evidence" value="ECO:0007669"/>
    <property type="project" value="UniProtKB-SubCell"/>
</dbReference>
<evidence type="ECO:0000259" key="7">
    <source>
        <dbReference type="SMART" id="SM00906"/>
    </source>
</evidence>
<feature type="domain" description="Xylanolytic transcriptional activator regulatory" evidence="7">
    <location>
        <begin position="158"/>
        <end position="242"/>
    </location>
</feature>
<dbReference type="Pfam" id="PF04082">
    <property type="entry name" value="Fungal_trans"/>
    <property type="match status" value="1"/>
</dbReference>
<dbReference type="PANTHER" id="PTHR47338:SF10">
    <property type="entry name" value="TRANSCRIPTION FACTOR DOMAIN-CONTAINING PROTEIN-RELATED"/>
    <property type="match status" value="1"/>
</dbReference>
<accession>A0A9P4IF70</accession>
<feature type="region of interest" description="Disordered" evidence="6">
    <location>
        <begin position="496"/>
        <end position="563"/>
    </location>
</feature>
<feature type="region of interest" description="Disordered" evidence="6">
    <location>
        <begin position="1"/>
        <end position="29"/>
    </location>
</feature>
<protein>
    <recommendedName>
        <fullName evidence="7">Xylanolytic transcriptional activator regulatory domain-containing protein</fullName>
    </recommendedName>
</protein>
<dbReference type="CDD" id="cd12148">
    <property type="entry name" value="fungal_TF_MHR"/>
    <property type="match status" value="1"/>
</dbReference>
<evidence type="ECO:0000313" key="8">
    <source>
        <dbReference type="EMBL" id="KAF2099824.1"/>
    </source>
</evidence>
<dbReference type="SMART" id="SM00906">
    <property type="entry name" value="Fungal_trans"/>
    <property type="match status" value="1"/>
</dbReference>
<dbReference type="Proteomes" id="UP000799772">
    <property type="component" value="Unassembled WGS sequence"/>
</dbReference>
<keyword evidence="3" id="KW-0805">Transcription regulation</keyword>
<dbReference type="GO" id="GO:0003677">
    <property type="term" value="F:DNA binding"/>
    <property type="evidence" value="ECO:0007669"/>
    <property type="project" value="InterPro"/>
</dbReference>
<dbReference type="AlphaFoldDB" id="A0A9P4IF70"/>
<reference evidence="8" key="1">
    <citation type="journal article" date="2020" name="Stud. Mycol.">
        <title>101 Dothideomycetes genomes: a test case for predicting lifestyles and emergence of pathogens.</title>
        <authorList>
            <person name="Haridas S."/>
            <person name="Albert R."/>
            <person name="Binder M."/>
            <person name="Bloem J."/>
            <person name="Labutti K."/>
            <person name="Salamov A."/>
            <person name="Andreopoulos B."/>
            <person name="Baker S."/>
            <person name="Barry K."/>
            <person name="Bills G."/>
            <person name="Bluhm B."/>
            <person name="Cannon C."/>
            <person name="Castanera R."/>
            <person name="Culley D."/>
            <person name="Daum C."/>
            <person name="Ezra D."/>
            <person name="Gonzalez J."/>
            <person name="Henrissat B."/>
            <person name="Kuo A."/>
            <person name="Liang C."/>
            <person name="Lipzen A."/>
            <person name="Lutzoni F."/>
            <person name="Magnuson J."/>
            <person name="Mondo S."/>
            <person name="Nolan M."/>
            <person name="Ohm R."/>
            <person name="Pangilinan J."/>
            <person name="Park H.-J."/>
            <person name="Ramirez L."/>
            <person name="Alfaro M."/>
            <person name="Sun H."/>
            <person name="Tritt A."/>
            <person name="Yoshinaga Y."/>
            <person name="Zwiers L.-H."/>
            <person name="Turgeon B."/>
            <person name="Goodwin S."/>
            <person name="Spatafora J."/>
            <person name="Crous P."/>
            <person name="Grigoriev I."/>
        </authorList>
    </citation>
    <scope>NUCLEOTIDE SEQUENCE</scope>
    <source>
        <strain evidence="8">CBS 133067</strain>
    </source>
</reference>